<reference evidence="2 3" key="1">
    <citation type="submission" date="2019-08" db="EMBL/GenBank/DDBJ databases">
        <title>Parahaliea maris sp. nov., isolated from the surface seawater.</title>
        <authorList>
            <person name="Liu Y."/>
        </authorList>
    </citation>
    <scope>NUCLEOTIDE SEQUENCE [LARGE SCALE GENOMIC DNA]</scope>
    <source>
        <strain evidence="2 3">S2-26</strain>
    </source>
</reference>
<dbReference type="Proteomes" id="UP000321933">
    <property type="component" value="Unassembled WGS sequence"/>
</dbReference>
<keyword evidence="1" id="KW-0472">Membrane</keyword>
<gene>
    <name evidence="2" type="ORF">FVW59_16310</name>
</gene>
<organism evidence="2 3">
    <name type="scientific">Parahaliea aestuarii</name>
    <dbReference type="NCBI Taxonomy" id="1852021"/>
    <lineage>
        <taxon>Bacteria</taxon>
        <taxon>Pseudomonadati</taxon>
        <taxon>Pseudomonadota</taxon>
        <taxon>Gammaproteobacteria</taxon>
        <taxon>Cellvibrionales</taxon>
        <taxon>Halieaceae</taxon>
        <taxon>Parahaliea</taxon>
    </lineage>
</organism>
<proteinExistence type="predicted"/>
<evidence type="ECO:0000313" key="2">
    <source>
        <dbReference type="EMBL" id="TXS89582.1"/>
    </source>
</evidence>
<comment type="caution">
    <text evidence="2">The sequence shown here is derived from an EMBL/GenBank/DDBJ whole genome shotgun (WGS) entry which is preliminary data.</text>
</comment>
<keyword evidence="1" id="KW-1133">Transmembrane helix</keyword>
<accession>A0A5C8ZPB8</accession>
<keyword evidence="3" id="KW-1185">Reference proteome</keyword>
<evidence type="ECO:0000256" key="1">
    <source>
        <dbReference type="SAM" id="Phobius"/>
    </source>
</evidence>
<dbReference type="OrthoDB" id="9156046at2"/>
<dbReference type="RefSeq" id="WP_148065440.1">
    <property type="nucleotide sequence ID" value="NZ_VRYZ01000008.1"/>
</dbReference>
<keyword evidence="1" id="KW-0812">Transmembrane</keyword>
<evidence type="ECO:0000313" key="3">
    <source>
        <dbReference type="Proteomes" id="UP000321933"/>
    </source>
</evidence>
<sequence>MESEVAPFYADWTFWAVVVAFLAVVLSQLPPVLVWFKRARLEIELYSKIAINHKVGNPNLQLHLIIENTGGRNVRIRSVSAKIKRDGNEIAILPAQNYLQNQGDKNTLLFTPFSLSPGEVWAHNVNFLIWFSREEETVYRKNEAKLQADFKAKRAAIDGEPEGFIELNDELVQPFHDFFAEKYIWEAGEYHLTVEVNTNTQKCDVQKTYRFTLFESHVAQLKEVTDYFKYAGGISWDPNIPVGVLIDLKEV</sequence>
<name>A0A5C8ZPB8_9GAMM</name>
<dbReference type="AlphaFoldDB" id="A0A5C8ZPB8"/>
<dbReference type="EMBL" id="VRYZ01000008">
    <property type="protein sequence ID" value="TXS89582.1"/>
    <property type="molecule type" value="Genomic_DNA"/>
</dbReference>
<protein>
    <submittedName>
        <fullName evidence="2">Uncharacterized protein</fullName>
    </submittedName>
</protein>
<feature type="transmembrane region" description="Helical" evidence="1">
    <location>
        <begin position="12"/>
        <end position="36"/>
    </location>
</feature>